<name>G5IB86_9FIRM</name>
<evidence type="ECO:0000259" key="1">
    <source>
        <dbReference type="Pfam" id="PF09924"/>
    </source>
</evidence>
<dbReference type="Gene3D" id="3.40.630.30">
    <property type="match status" value="1"/>
</dbReference>
<dbReference type="SUPFAM" id="SSF55729">
    <property type="entry name" value="Acyl-CoA N-acyltransferases (Nat)"/>
    <property type="match status" value="2"/>
</dbReference>
<evidence type="ECO:0000313" key="3">
    <source>
        <dbReference type="Proteomes" id="UP000005384"/>
    </source>
</evidence>
<sequence length="308" mass="35442">MTELVFRDISLDDRGAVEEILKEMDSSSCQHSFPNLWCLREKYGTQLCIRDGILYIRQTRRREYGRMAYFAPLGAKAGYDSIKAVERCAKEEDTPFYLFGITEASKGLVKLCLDAGYHVEADRDWCEYLYEAERLRRLSGSSLSHRRRDVCAFWRQYEGRAFVEAVDGNNLEEVVEFQHRWQQENVLRNQEPEQLEGEHRSILNGLEHFEELGLRGVAIRIDGAIAGYGYGTYLGRNTFDIIAQKADYRYRNGNQALFQELAVCAPEADYINYEEDIGLAGLRHAKLSYKPERLLPKFSAVPAGGVYE</sequence>
<dbReference type="EMBL" id="ADLN01000006">
    <property type="protein sequence ID" value="EHI61193.1"/>
    <property type="molecule type" value="Genomic_DNA"/>
</dbReference>
<protein>
    <recommendedName>
        <fullName evidence="1">Phosphatidylglycerol lysyltransferase C-terminal domain-containing protein</fullName>
    </recommendedName>
</protein>
<dbReference type="Pfam" id="PF09924">
    <property type="entry name" value="LPG_synthase_C"/>
    <property type="match status" value="1"/>
</dbReference>
<evidence type="ECO:0000313" key="2">
    <source>
        <dbReference type="EMBL" id="EHI61193.1"/>
    </source>
</evidence>
<dbReference type="AlphaFoldDB" id="G5IB86"/>
<comment type="caution">
    <text evidence="2">The sequence shown here is derived from an EMBL/GenBank/DDBJ whole genome shotgun (WGS) entry which is preliminary data.</text>
</comment>
<dbReference type="InterPro" id="IPR016732">
    <property type="entry name" value="UCP018688"/>
</dbReference>
<feature type="domain" description="Phosphatidylglycerol lysyltransferase C-terminal" evidence="1">
    <location>
        <begin position="24"/>
        <end position="300"/>
    </location>
</feature>
<proteinExistence type="predicted"/>
<dbReference type="RefSeq" id="WP_006778794.1">
    <property type="nucleotide sequence ID" value="NZ_CP040506.1"/>
</dbReference>
<keyword evidence="3" id="KW-1185">Reference proteome</keyword>
<organism evidence="2 3">
    <name type="scientific">Hungatella hathewayi WAL-18680</name>
    <dbReference type="NCBI Taxonomy" id="742737"/>
    <lineage>
        <taxon>Bacteria</taxon>
        <taxon>Bacillati</taxon>
        <taxon>Bacillota</taxon>
        <taxon>Clostridia</taxon>
        <taxon>Lachnospirales</taxon>
        <taxon>Lachnospiraceae</taxon>
        <taxon>Hungatella</taxon>
    </lineage>
</organism>
<dbReference type="InterPro" id="IPR024320">
    <property type="entry name" value="LPG_synthase_C"/>
</dbReference>
<accession>G5IB86</accession>
<dbReference type="Proteomes" id="UP000005384">
    <property type="component" value="Unassembled WGS sequence"/>
</dbReference>
<gene>
    <name evidence="2" type="ORF">HMPREF9473_00808</name>
</gene>
<dbReference type="InterPro" id="IPR016181">
    <property type="entry name" value="Acyl_CoA_acyltransferase"/>
</dbReference>
<dbReference type="PATRIC" id="fig|742737.3.peg.803"/>
<reference evidence="2 3" key="1">
    <citation type="submission" date="2011-08" db="EMBL/GenBank/DDBJ databases">
        <title>The Genome Sequence of Clostridium hathewayi WAL-18680.</title>
        <authorList>
            <consortium name="The Broad Institute Genome Sequencing Platform"/>
            <person name="Earl A."/>
            <person name="Ward D."/>
            <person name="Feldgarden M."/>
            <person name="Gevers D."/>
            <person name="Finegold S.M."/>
            <person name="Summanen P.H."/>
            <person name="Molitoris D.R."/>
            <person name="Song M."/>
            <person name="Daigneault M."/>
            <person name="Allen-Vercoe E."/>
            <person name="Young S.K."/>
            <person name="Zeng Q."/>
            <person name="Gargeya S."/>
            <person name="Fitzgerald M."/>
            <person name="Haas B."/>
            <person name="Abouelleil A."/>
            <person name="Alvarado L."/>
            <person name="Arachchi H.M."/>
            <person name="Berlin A."/>
            <person name="Brown A."/>
            <person name="Chapman S.B."/>
            <person name="Chen Z."/>
            <person name="Dunbar C."/>
            <person name="Freedman E."/>
            <person name="Gearin G."/>
            <person name="Gellesch M."/>
            <person name="Goldberg J."/>
            <person name="Griggs A."/>
            <person name="Gujja S."/>
            <person name="Heiman D."/>
            <person name="Howarth C."/>
            <person name="Larson L."/>
            <person name="Lui A."/>
            <person name="MacDonald P.J.P."/>
            <person name="Montmayeur A."/>
            <person name="Murphy C."/>
            <person name="Neiman D."/>
            <person name="Pearson M."/>
            <person name="Priest M."/>
            <person name="Roberts A."/>
            <person name="Saif S."/>
            <person name="Shea T."/>
            <person name="Shenoy N."/>
            <person name="Sisk P."/>
            <person name="Stolte C."/>
            <person name="Sykes S."/>
            <person name="Wortman J."/>
            <person name="Nusbaum C."/>
            <person name="Birren B."/>
        </authorList>
    </citation>
    <scope>NUCLEOTIDE SEQUENCE [LARGE SCALE GENOMIC DNA]</scope>
    <source>
        <strain evidence="2 3">WAL-18680</strain>
    </source>
</reference>
<dbReference type="HOGENOM" id="CLU_058411_0_0_9"/>
<dbReference type="PANTHER" id="PTHR41373:SF1">
    <property type="entry name" value="PHOSPHATIDYLGLYCEROL LYSYLTRANSFERASE C-TERMINAL DOMAIN-CONTAINING PROTEIN"/>
    <property type="match status" value="1"/>
</dbReference>
<dbReference type="OrthoDB" id="9765580at2"/>
<dbReference type="PANTHER" id="PTHR41373">
    <property type="entry name" value="DUF2156 DOMAIN-CONTAINING PROTEIN"/>
    <property type="match status" value="1"/>
</dbReference>
<dbReference type="PIRSF" id="PIRSF018688">
    <property type="entry name" value="UCP018688"/>
    <property type="match status" value="1"/>
</dbReference>